<proteinExistence type="predicted"/>
<comment type="caution">
    <text evidence="1">The sequence shown here is derived from an EMBL/GenBank/DDBJ whole genome shotgun (WGS) entry which is preliminary data.</text>
</comment>
<gene>
    <name evidence="1" type="ORF">HNR59_001862</name>
</gene>
<reference evidence="1 2" key="1">
    <citation type="submission" date="2020-08" db="EMBL/GenBank/DDBJ databases">
        <title>Genomic Encyclopedia of Type Strains, Phase IV (KMG-IV): sequencing the most valuable type-strain genomes for metagenomic binning, comparative biology and taxonomic classification.</title>
        <authorList>
            <person name="Goeker M."/>
        </authorList>
    </citation>
    <scope>NUCLEOTIDE SEQUENCE [LARGE SCALE GENOMIC DNA]</scope>
    <source>
        <strain evidence="1 2">DSM 11099</strain>
    </source>
</reference>
<name>A0A7W9S1R7_9HYPH</name>
<accession>A0A7W9S1R7</accession>
<protein>
    <submittedName>
        <fullName evidence="1">Uncharacterized protein</fullName>
    </submittedName>
</protein>
<keyword evidence="2" id="KW-1185">Reference proteome</keyword>
<dbReference type="Proteomes" id="UP000533306">
    <property type="component" value="Unassembled WGS sequence"/>
</dbReference>
<organism evidence="1 2">
    <name type="scientific">Aquamicrobium lusatiense</name>
    <dbReference type="NCBI Taxonomy" id="89772"/>
    <lineage>
        <taxon>Bacteria</taxon>
        <taxon>Pseudomonadati</taxon>
        <taxon>Pseudomonadota</taxon>
        <taxon>Alphaproteobacteria</taxon>
        <taxon>Hyphomicrobiales</taxon>
        <taxon>Phyllobacteriaceae</taxon>
        <taxon>Aquamicrobium</taxon>
    </lineage>
</organism>
<dbReference type="EMBL" id="JACHEU010000001">
    <property type="protein sequence ID" value="MBB6012517.1"/>
    <property type="molecule type" value="Genomic_DNA"/>
</dbReference>
<dbReference type="AlphaFoldDB" id="A0A7W9S1R7"/>
<sequence>MMLDLLNLIATSVLAIAAVVIARNANSISQNANELADHSNQISKQAIRLEADKQLIEWGQRVLGCASSLVALRTLKQGEIDNEDFIQKRRELRATLYALKEEGQMFFRVSGNLDGTETPPALKAIHELTELTHGKIFRLPTQDYDADGVRELRRKVRAVISDIQGRVSDHWVR</sequence>
<dbReference type="RefSeq" id="WP_183829016.1">
    <property type="nucleotide sequence ID" value="NZ_JACHEU010000001.1"/>
</dbReference>
<evidence type="ECO:0000313" key="1">
    <source>
        <dbReference type="EMBL" id="MBB6012517.1"/>
    </source>
</evidence>
<evidence type="ECO:0000313" key="2">
    <source>
        <dbReference type="Proteomes" id="UP000533306"/>
    </source>
</evidence>